<accession>A0ABP3K439</accession>
<proteinExistence type="inferred from homology"/>
<comment type="similarity">
    <text evidence="7">Belongs to the PINc/VapC protein family.</text>
</comment>
<protein>
    <submittedName>
        <fullName evidence="9">Type II toxin-antitoxin system VapC family toxin</fullName>
    </submittedName>
</protein>
<comment type="caution">
    <text evidence="9">The sequence shown here is derived from an EMBL/GenBank/DDBJ whole genome shotgun (WGS) entry which is preliminary data.</text>
</comment>
<keyword evidence="10" id="KW-1185">Reference proteome</keyword>
<dbReference type="InterPro" id="IPR002716">
    <property type="entry name" value="PIN_dom"/>
</dbReference>
<name>A0ABP3K439_9SPHN</name>
<evidence type="ECO:0000256" key="3">
    <source>
        <dbReference type="ARBA" id="ARBA00022722"/>
    </source>
</evidence>
<dbReference type="SUPFAM" id="SSF88723">
    <property type="entry name" value="PIN domain-like"/>
    <property type="match status" value="1"/>
</dbReference>
<dbReference type="PANTHER" id="PTHR33653">
    <property type="entry name" value="RIBONUCLEASE VAPC2"/>
    <property type="match status" value="1"/>
</dbReference>
<dbReference type="CDD" id="cd18737">
    <property type="entry name" value="PIN_VapC4-5_FitB-like"/>
    <property type="match status" value="1"/>
</dbReference>
<evidence type="ECO:0000256" key="4">
    <source>
        <dbReference type="ARBA" id="ARBA00022723"/>
    </source>
</evidence>
<keyword evidence="2" id="KW-1277">Toxin-antitoxin system</keyword>
<sequence>MNEAVFDSNILFDALNDVGRANVELQRYDRRYISRLTWVEVLTKALPDDGDRAEAFLSFFNIIEVNEEIGRRAALLRSDRRRLKAMDAVILASAQLTGRILITRNTRDFPAEMPGIRVPYTL</sequence>
<reference evidence="10" key="1">
    <citation type="journal article" date="2019" name="Int. J. Syst. Evol. Microbiol.">
        <title>The Global Catalogue of Microorganisms (GCM) 10K type strain sequencing project: providing services to taxonomists for standard genome sequencing and annotation.</title>
        <authorList>
            <consortium name="The Broad Institute Genomics Platform"/>
            <consortium name="The Broad Institute Genome Sequencing Center for Infectious Disease"/>
            <person name="Wu L."/>
            <person name="Ma J."/>
        </authorList>
    </citation>
    <scope>NUCLEOTIDE SEQUENCE [LARGE SCALE GENOMIC DNA]</scope>
    <source>
        <strain evidence="10">JCM 14162</strain>
    </source>
</reference>
<dbReference type="EMBL" id="BAAAEM010000002">
    <property type="protein sequence ID" value="GAA0469740.1"/>
    <property type="molecule type" value="Genomic_DNA"/>
</dbReference>
<feature type="domain" description="PIN" evidence="8">
    <location>
        <begin position="5"/>
        <end position="107"/>
    </location>
</feature>
<dbReference type="Pfam" id="PF01850">
    <property type="entry name" value="PIN"/>
    <property type="match status" value="1"/>
</dbReference>
<keyword evidence="5" id="KW-0378">Hydrolase</keyword>
<gene>
    <name evidence="9" type="ORF">GCM10009096_08330</name>
</gene>
<dbReference type="InterPro" id="IPR050556">
    <property type="entry name" value="Type_II_TA_system_RNase"/>
</dbReference>
<comment type="cofactor">
    <cofactor evidence="1">
        <name>Mg(2+)</name>
        <dbReference type="ChEBI" id="CHEBI:18420"/>
    </cofactor>
</comment>
<keyword evidence="6" id="KW-0460">Magnesium</keyword>
<evidence type="ECO:0000256" key="2">
    <source>
        <dbReference type="ARBA" id="ARBA00022649"/>
    </source>
</evidence>
<evidence type="ECO:0000256" key="7">
    <source>
        <dbReference type="ARBA" id="ARBA00038093"/>
    </source>
</evidence>
<keyword evidence="4" id="KW-0479">Metal-binding</keyword>
<organism evidence="9 10">
    <name type="scientific">Parasphingorhabdus litoris</name>
    <dbReference type="NCBI Taxonomy" id="394733"/>
    <lineage>
        <taxon>Bacteria</taxon>
        <taxon>Pseudomonadati</taxon>
        <taxon>Pseudomonadota</taxon>
        <taxon>Alphaproteobacteria</taxon>
        <taxon>Sphingomonadales</taxon>
        <taxon>Sphingomonadaceae</taxon>
        <taxon>Parasphingorhabdus</taxon>
    </lineage>
</organism>
<evidence type="ECO:0000256" key="5">
    <source>
        <dbReference type="ARBA" id="ARBA00022801"/>
    </source>
</evidence>
<evidence type="ECO:0000256" key="6">
    <source>
        <dbReference type="ARBA" id="ARBA00022842"/>
    </source>
</evidence>
<evidence type="ECO:0000256" key="1">
    <source>
        <dbReference type="ARBA" id="ARBA00001946"/>
    </source>
</evidence>
<dbReference type="Proteomes" id="UP001500713">
    <property type="component" value="Unassembled WGS sequence"/>
</dbReference>
<dbReference type="InterPro" id="IPR029060">
    <property type="entry name" value="PIN-like_dom_sf"/>
</dbReference>
<dbReference type="PANTHER" id="PTHR33653:SF1">
    <property type="entry name" value="RIBONUCLEASE VAPC2"/>
    <property type="match status" value="1"/>
</dbReference>
<evidence type="ECO:0000313" key="9">
    <source>
        <dbReference type="EMBL" id="GAA0469740.1"/>
    </source>
</evidence>
<evidence type="ECO:0000313" key="10">
    <source>
        <dbReference type="Proteomes" id="UP001500713"/>
    </source>
</evidence>
<keyword evidence="3" id="KW-0540">Nuclease</keyword>
<dbReference type="RefSeq" id="WP_229956591.1">
    <property type="nucleotide sequence ID" value="NZ_BAAAEM010000002.1"/>
</dbReference>
<dbReference type="Gene3D" id="3.40.50.1010">
    <property type="entry name" value="5'-nuclease"/>
    <property type="match status" value="1"/>
</dbReference>
<evidence type="ECO:0000259" key="8">
    <source>
        <dbReference type="Pfam" id="PF01850"/>
    </source>
</evidence>